<evidence type="ECO:0000256" key="2">
    <source>
        <dbReference type="ARBA" id="ARBA00005971"/>
    </source>
</evidence>
<keyword evidence="5" id="KW-0732">Signal</keyword>
<dbReference type="InterPro" id="IPR009079">
    <property type="entry name" value="4_helix_cytokine-like_core"/>
</dbReference>
<dbReference type="FunCoup" id="A0A7E6CRR8">
    <property type="interactions" value="33"/>
</dbReference>
<evidence type="ECO:0000256" key="1">
    <source>
        <dbReference type="ARBA" id="ARBA00004613"/>
    </source>
</evidence>
<feature type="region of interest" description="Disordered" evidence="7">
    <location>
        <begin position="255"/>
        <end position="276"/>
    </location>
</feature>
<accession>A0A7E6CRR8</accession>
<dbReference type="SUPFAM" id="SSF47266">
    <property type="entry name" value="4-helical cytokines"/>
    <property type="match status" value="1"/>
</dbReference>
<feature type="region of interest" description="Disordered" evidence="7">
    <location>
        <begin position="187"/>
        <end position="206"/>
    </location>
</feature>
<keyword evidence="4" id="KW-0964">Secreted</keyword>
<dbReference type="GO" id="GO:0038165">
    <property type="term" value="P:oncostatin-M-mediated signaling pathway"/>
    <property type="evidence" value="ECO:0007669"/>
    <property type="project" value="InterPro"/>
</dbReference>
<dbReference type="Proteomes" id="UP000504628">
    <property type="component" value="Chromosome 13"/>
</dbReference>
<dbReference type="GO" id="GO:0005125">
    <property type="term" value="F:cytokine activity"/>
    <property type="evidence" value="ECO:0007669"/>
    <property type="project" value="UniProtKB-KW"/>
</dbReference>
<dbReference type="CTD" id="5008"/>
<dbReference type="SMART" id="SM00080">
    <property type="entry name" value="LIF_OSM"/>
    <property type="match status" value="1"/>
</dbReference>
<dbReference type="PROSITE" id="PS00590">
    <property type="entry name" value="LIF_OSM"/>
    <property type="match status" value="1"/>
</dbReference>
<dbReference type="InParanoid" id="A0A7E6CRR8"/>
<dbReference type="AlphaFoldDB" id="A0A7E6CRR8"/>
<dbReference type="RefSeq" id="XP_035869546.1">
    <property type="nucleotide sequence ID" value="XM_036013653.1"/>
</dbReference>
<evidence type="ECO:0000313" key="8">
    <source>
        <dbReference type="Proteomes" id="UP000504628"/>
    </source>
</evidence>
<reference evidence="9" key="1">
    <citation type="submission" date="2025-08" db="UniProtKB">
        <authorList>
            <consortium name="RefSeq"/>
        </authorList>
    </citation>
    <scope>IDENTIFICATION</scope>
    <source>
        <tissue evidence="9">Muscle</tissue>
    </source>
</reference>
<evidence type="ECO:0000313" key="9">
    <source>
        <dbReference type="RefSeq" id="XP_035869546.1"/>
    </source>
</evidence>
<protein>
    <submittedName>
        <fullName evidence="9">Oncostatin-M</fullName>
    </submittedName>
</protein>
<dbReference type="GO" id="GO:0010646">
    <property type="term" value="P:regulation of cell communication"/>
    <property type="evidence" value="ECO:0007669"/>
    <property type="project" value="UniProtKB-ARBA"/>
</dbReference>
<keyword evidence="6" id="KW-1015">Disulfide bond</keyword>
<organism evidence="8 9">
    <name type="scientific">Phyllostomus discolor</name>
    <name type="common">pale spear-nosed bat</name>
    <dbReference type="NCBI Taxonomy" id="89673"/>
    <lineage>
        <taxon>Eukaryota</taxon>
        <taxon>Metazoa</taxon>
        <taxon>Chordata</taxon>
        <taxon>Craniata</taxon>
        <taxon>Vertebrata</taxon>
        <taxon>Euteleostomi</taxon>
        <taxon>Mammalia</taxon>
        <taxon>Eutheria</taxon>
        <taxon>Laurasiatheria</taxon>
        <taxon>Chiroptera</taxon>
        <taxon>Yangochiroptera</taxon>
        <taxon>Phyllostomidae</taxon>
        <taxon>Phyllostominae</taxon>
        <taxon>Phyllostomus</taxon>
    </lineage>
</organism>
<evidence type="ECO:0000256" key="5">
    <source>
        <dbReference type="ARBA" id="ARBA00022729"/>
    </source>
</evidence>
<keyword evidence="3" id="KW-0202">Cytokine</keyword>
<name>A0A7E6CRR8_9CHIR</name>
<feature type="region of interest" description="Disordered" evidence="7">
    <location>
        <begin position="24"/>
        <end position="43"/>
    </location>
</feature>
<dbReference type="Pfam" id="PF01291">
    <property type="entry name" value="LIF_OSM"/>
    <property type="match status" value="1"/>
</dbReference>
<comment type="subcellular location">
    <subcellularLocation>
        <location evidence="1">Secreted</location>
    </subcellularLocation>
</comment>
<evidence type="ECO:0000256" key="3">
    <source>
        <dbReference type="ARBA" id="ARBA00022514"/>
    </source>
</evidence>
<dbReference type="Gene3D" id="1.20.1250.10">
    <property type="match status" value="1"/>
</dbReference>
<dbReference type="KEGG" id="pdic:114510381"/>
<keyword evidence="8" id="KW-1185">Reference proteome</keyword>
<dbReference type="InterPro" id="IPR039578">
    <property type="entry name" value="OSM"/>
</dbReference>
<evidence type="ECO:0000256" key="4">
    <source>
        <dbReference type="ARBA" id="ARBA00022525"/>
    </source>
</evidence>
<dbReference type="InterPro" id="IPR001581">
    <property type="entry name" value="Leukemia_IF/oncostatin"/>
</dbReference>
<dbReference type="GO" id="GO:0006955">
    <property type="term" value="P:immune response"/>
    <property type="evidence" value="ECO:0007669"/>
    <property type="project" value="InterPro"/>
</dbReference>
<dbReference type="GeneID" id="114510381"/>
<gene>
    <name evidence="9" type="primary">OSM</name>
</gene>
<sequence>MGHSCSPEPHTDLADARQTDALVPPAQSADPWGGAPRASLPSQVTPPFSAPGLILRLLFLNPVATGSCSGNGQELLEKLQRQVDLMQDTSRFLDHYIRIQGLDKSGLKERCQEHPGVFPSEQDLQELSRRDFLRTLNTILGHVLPRLVTFQKDHPKVEDLGMVTRYIRGIRDNIHCMDQLLRGSSEMAKPTRASPGTWPPHTPAPGAFQRKLEGCRFLRGYHRFMHSVGQVFRRWRETLSRRSRRHSPQWVLQKGIHRMPPSMRGKRLVPRGQLPR</sequence>
<dbReference type="GO" id="GO:0005615">
    <property type="term" value="C:extracellular space"/>
    <property type="evidence" value="ECO:0007669"/>
    <property type="project" value="UniProtKB-KW"/>
</dbReference>
<dbReference type="InterPro" id="IPR019827">
    <property type="entry name" value="Leukemia_IF/oncostatin_CS"/>
</dbReference>
<dbReference type="GO" id="GO:0005147">
    <property type="term" value="F:oncostatin-M receptor binding"/>
    <property type="evidence" value="ECO:0007669"/>
    <property type="project" value="InterPro"/>
</dbReference>
<dbReference type="PANTHER" id="PTHR14261">
    <property type="entry name" value="ONCOSTATIN M"/>
    <property type="match status" value="1"/>
</dbReference>
<dbReference type="OrthoDB" id="9837363at2759"/>
<comment type="similarity">
    <text evidence="2">Belongs to the LIF/OSM family.</text>
</comment>
<evidence type="ECO:0000256" key="6">
    <source>
        <dbReference type="ARBA" id="ARBA00023157"/>
    </source>
</evidence>
<dbReference type="GO" id="GO:0023051">
    <property type="term" value="P:regulation of signaling"/>
    <property type="evidence" value="ECO:0007669"/>
    <property type="project" value="UniProtKB-ARBA"/>
</dbReference>
<proteinExistence type="inferred from homology"/>
<evidence type="ECO:0000256" key="7">
    <source>
        <dbReference type="SAM" id="MobiDB-lite"/>
    </source>
</evidence>
<dbReference type="PANTHER" id="PTHR14261:SF0">
    <property type="entry name" value="ONCOSTATIN-M"/>
    <property type="match status" value="1"/>
</dbReference>